<dbReference type="PROSITE" id="PS51257">
    <property type="entry name" value="PROKAR_LIPOPROTEIN"/>
    <property type="match status" value="1"/>
</dbReference>
<dbReference type="Gene3D" id="3.30.1360.200">
    <property type="match status" value="1"/>
</dbReference>
<evidence type="ECO:0000259" key="1">
    <source>
        <dbReference type="Pfam" id="PF22599"/>
    </source>
</evidence>
<sequence>MTVKMSIINHYLMALALCAGLGVGCKSVGEKKPGENYSLIMLYLEQNNDGTKYSRKMAVMRTDPIIFYVNSEPFLGTADLEQATLMEAIGGFALQLQFNRHGTAVLESFTTSNKGKRMAIFCQFTEPRVLAAPMITRRNATGIIRFTPDCSRLEAERILAGLNTAIKEIKGKSK</sequence>
<protein>
    <recommendedName>
        <fullName evidence="1">SecDF P1 head subdomain domain-containing protein</fullName>
    </recommendedName>
</protein>
<name>A0A382BCB7_9ZZZZ</name>
<dbReference type="EMBL" id="UINC01029160">
    <property type="protein sequence ID" value="SVB11426.1"/>
    <property type="molecule type" value="Genomic_DNA"/>
</dbReference>
<evidence type="ECO:0000313" key="2">
    <source>
        <dbReference type="EMBL" id="SVB11426.1"/>
    </source>
</evidence>
<dbReference type="InterPro" id="IPR054384">
    <property type="entry name" value="SecDF_P1_head"/>
</dbReference>
<reference evidence="2" key="1">
    <citation type="submission" date="2018-05" db="EMBL/GenBank/DDBJ databases">
        <authorList>
            <person name="Lanie J.A."/>
            <person name="Ng W.-L."/>
            <person name="Kazmierczak K.M."/>
            <person name="Andrzejewski T.M."/>
            <person name="Davidsen T.M."/>
            <person name="Wayne K.J."/>
            <person name="Tettelin H."/>
            <person name="Glass J.I."/>
            <person name="Rusch D."/>
            <person name="Podicherti R."/>
            <person name="Tsui H.-C.T."/>
            <person name="Winkler M.E."/>
        </authorList>
    </citation>
    <scope>NUCLEOTIDE SEQUENCE</scope>
</reference>
<gene>
    <name evidence="2" type="ORF">METZ01_LOCUS164280</name>
</gene>
<feature type="domain" description="SecDF P1 head subdomain" evidence="1">
    <location>
        <begin position="66"/>
        <end position="158"/>
    </location>
</feature>
<dbReference type="Pfam" id="PF22599">
    <property type="entry name" value="SecDF_P1_head"/>
    <property type="match status" value="1"/>
</dbReference>
<proteinExistence type="predicted"/>
<organism evidence="2">
    <name type="scientific">marine metagenome</name>
    <dbReference type="NCBI Taxonomy" id="408172"/>
    <lineage>
        <taxon>unclassified sequences</taxon>
        <taxon>metagenomes</taxon>
        <taxon>ecological metagenomes</taxon>
    </lineage>
</organism>
<dbReference type="AlphaFoldDB" id="A0A382BCB7"/>
<accession>A0A382BCB7</accession>